<dbReference type="Gene3D" id="2.60.40.1120">
    <property type="entry name" value="Carboxypeptidase-like, regulatory domain"/>
    <property type="match status" value="1"/>
</dbReference>
<dbReference type="EMBL" id="CP081495">
    <property type="protein sequence ID" value="UYW01519.1"/>
    <property type="molecule type" value="Genomic_DNA"/>
</dbReference>
<keyword evidence="2" id="KW-1185">Reference proteome</keyword>
<dbReference type="Proteomes" id="UP001163328">
    <property type="component" value="Chromosome"/>
</dbReference>
<sequence length="97" mass="10907">MKHVLVLLLVTIGPLLYAQKVTLQGKVTDAETGKPINNVGIYLTIEGLISYATDTDKFGNYKLDAKKGNYTLEIYHPEYEFTPISIELVTNEIKNLF</sequence>
<dbReference type="InterPro" id="IPR013784">
    <property type="entry name" value="Carb-bd-like_fold"/>
</dbReference>
<protein>
    <submittedName>
        <fullName evidence="1">Carboxypeptidase-like regulatory domain-containing protein</fullName>
    </submittedName>
</protein>
<name>A0ABY6LYW5_9FLAO</name>
<dbReference type="Pfam" id="PF13620">
    <property type="entry name" value="CarboxypepD_reg"/>
    <property type="match status" value="1"/>
</dbReference>
<evidence type="ECO:0000313" key="2">
    <source>
        <dbReference type="Proteomes" id="UP001163328"/>
    </source>
</evidence>
<reference evidence="1" key="1">
    <citation type="submission" date="2021-08" db="EMBL/GenBank/DDBJ databases">
        <title>Flavobacterium sp. strain CC-SYL302.</title>
        <authorList>
            <person name="Lin S.-Y."/>
            <person name="Lee T.-H."/>
            <person name="Young C.-C."/>
        </authorList>
    </citation>
    <scope>NUCLEOTIDE SEQUENCE</scope>
    <source>
        <strain evidence="1">CC-SYL302</strain>
    </source>
</reference>
<evidence type="ECO:0000313" key="1">
    <source>
        <dbReference type="EMBL" id="UYW01519.1"/>
    </source>
</evidence>
<dbReference type="RefSeq" id="WP_264433994.1">
    <property type="nucleotide sequence ID" value="NZ_CP081495.1"/>
</dbReference>
<organism evidence="1 2">
    <name type="scientific">Flavobacterium agricola</name>
    <dbReference type="NCBI Taxonomy" id="2870839"/>
    <lineage>
        <taxon>Bacteria</taxon>
        <taxon>Pseudomonadati</taxon>
        <taxon>Bacteroidota</taxon>
        <taxon>Flavobacteriia</taxon>
        <taxon>Flavobacteriales</taxon>
        <taxon>Flavobacteriaceae</taxon>
        <taxon>Flavobacterium</taxon>
    </lineage>
</organism>
<proteinExistence type="predicted"/>
<gene>
    <name evidence="1" type="ORF">K5I29_00825</name>
</gene>
<accession>A0ABY6LYW5</accession>
<dbReference type="SUPFAM" id="SSF49452">
    <property type="entry name" value="Starch-binding domain-like"/>
    <property type="match status" value="1"/>
</dbReference>